<sequence>MSHSLIRKQLVFHVGSLLCGKSDMPSTEVVPGIDTNRVEIDLTRAVPWSGIKPA</sequence>
<keyword evidence="1" id="KW-0496">Mitochondrion</keyword>
<comment type="caution">
    <text evidence="1">The sequence shown here is derived from an EMBL/GenBank/DDBJ whole genome shotgun (WGS) entry which is preliminary data.</text>
</comment>
<accession>A0A101LWT2</accession>
<proteinExistence type="predicted"/>
<reference evidence="1" key="1">
    <citation type="journal article" date="2015" name="Genome Biol. Evol.">
        <title>Organellar Genomes of White Spruce (Picea glauca): Assembly and Annotation.</title>
        <authorList>
            <person name="Jackman S.D."/>
            <person name="Warren R.L."/>
            <person name="Gibb E.A."/>
            <person name="Vandervalk B.P."/>
            <person name="Mohamadi H."/>
            <person name="Chu J."/>
            <person name="Raymond A."/>
            <person name="Pleasance S."/>
            <person name="Coope R."/>
            <person name="Wildung M.R."/>
            <person name="Ritland C.E."/>
            <person name="Bousquet J."/>
            <person name="Jones S.J."/>
            <person name="Bohlmann J."/>
            <person name="Birol I."/>
        </authorList>
    </citation>
    <scope>NUCLEOTIDE SEQUENCE [LARGE SCALE GENOMIC DNA]</scope>
    <source>
        <tissue evidence="1">Flushing bud</tissue>
    </source>
</reference>
<protein>
    <submittedName>
        <fullName evidence="1">Uncharacterized protein</fullName>
    </submittedName>
</protein>
<geneLocation type="mitochondrion" evidence="1"/>
<gene>
    <name evidence="1" type="ORF">ABT39_MTgene6240</name>
</gene>
<name>A0A101LWT2_PICGL</name>
<dbReference type="AlphaFoldDB" id="A0A101LWT2"/>
<dbReference type="EMBL" id="LKAM01000009">
    <property type="protein sequence ID" value="KUM46785.1"/>
    <property type="molecule type" value="Genomic_DNA"/>
</dbReference>
<organism evidence="1">
    <name type="scientific">Picea glauca</name>
    <name type="common">White spruce</name>
    <name type="synonym">Pinus glauca</name>
    <dbReference type="NCBI Taxonomy" id="3330"/>
    <lineage>
        <taxon>Eukaryota</taxon>
        <taxon>Viridiplantae</taxon>
        <taxon>Streptophyta</taxon>
        <taxon>Embryophyta</taxon>
        <taxon>Tracheophyta</taxon>
        <taxon>Spermatophyta</taxon>
        <taxon>Pinopsida</taxon>
        <taxon>Pinidae</taxon>
        <taxon>Conifers I</taxon>
        <taxon>Pinales</taxon>
        <taxon>Pinaceae</taxon>
        <taxon>Picea</taxon>
    </lineage>
</organism>
<evidence type="ECO:0000313" key="1">
    <source>
        <dbReference type="EMBL" id="KUM46785.1"/>
    </source>
</evidence>